<comment type="caution">
    <text evidence="2">The sequence shown here is derived from an EMBL/GenBank/DDBJ whole genome shotgun (WGS) entry which is preliminary data.</text>
</comment>
<dbReference type="Proteomes" id="UP000789901">
    <property type="component" value="Unassembled WGS sequence"/>
</dbReference>
<sequence>SRNSSNSKPERPQTGGWKFFTRGQSKGDSHWEGTCDYCGTFYPHAKPQNLRAHLANFCKKLPEEFNNLEDIPTDEPFSSATSSLVKQKKIAKQPELTNWYDSTKIEASKQLLIDEAITLAFIMCGIPFRIINNPFFINALNLLNPSYSILSCEVLSEHLLDIEYLYELGNFSDQSHTAEFLANQIELIINQI</sequence>
<organism evidence="2 3">
    <name type="scientific">Gigaspora margarita</name>
    <dbReference type="NCBI Taxonomy" id="4874"/>
    <lineage>
        <taxon>Eukaryota</taxon>
        <taxon>Fungi</taxon>
        <taxon>Fungi incertae sedis</taxon>
        <taxon>Mucoromycota</taxon>
        <taxon>Glomeromycotina</taxon>
        <taxon>Glomeromycetes</taxon>
        <taxon>Diversisporales</taxon>
        <taxon>Gigasporaceae</taxon>
        <taxon>Gigaspora</taxon>
    </lineage>
</organism>
<protein>
    <submittedName>
        <fullName evidence="2">36261_t:CDS:1</fullName>
    </submittedName>
</protein>
<name>A0ABN7WYA1_GIGMA</name>
<feature type="non-terminal residue" evidence="2">
    <location>
        <position position="192"/>
    </location>
</feature>
<gene>
    <name evidence="2" type="ORF">GMARGA_LOCUS36030</name>
</gene>
<dbReference type="EMBL" id="CAJVQB010069239">
    <property type="protein sequence ID" value="CAG8842524.1"/>
    <property type="molecule type" value="Genomic_DNA"/>
</dbReference>
<keyword evidence="3" id="KW-1185">Reference proteome</keyword>
<feature type="non-terminal residue" evidence="2">
    <location>
        <position position="1"/>
    </location>
</feature>
<reference evidence="2 3" key="1">
    <citation type="submission" date="2021-06" db="EMBL/GenBank/DDBJ databases">
        <authorList>
            <person name="Kallberg Y."/>
            <person name="Tangrot J."/>
            <person name="Rosling A."/>
        </authorList>
    </citation>
    <scope>NUCLEOTIDE SEQUENCE [LARGE SCALE GENOMIC DNA]</scope>
    <source>
        <strain evidence="2 3">120-4 pot B 10/14</strain>
    </source>
</reference>
<evidence type="ECO:0000256" key="1">
    <source>
        <dbReference type="SAM" id="MobiDB-lite"/>
    </source>
</evidence>
<evidence type="ECO:0000313" key="3">
    <source>
        <dbReference type="Proteomes" id="UP000789901"/>
    </source>
</evidence>
<feature type="region of interest" description="Disordered" evidence="1">
    <location>
        <begin position="1"/>
        <end position="24"/>
    </location>
</feature>
<evidence type="ECO:0000313" key="2">
    <source>
        <dbReference type="EMBL" id="CAG8842524.1"/>
    </source>
</evidence>
<accession>A0ABN7WYA1</accession>
<proteinExistence type="predicted"/>